<keyword evidence="2" id="KW-1208">Phospholipid metabolism</keyword>
<keyword evidence="6" id="KW-0808">Transferase</keyword>
<organism evidence="6">
    <name type="scientific">Anoplophora glabripennis</name>
    <name type="common">Asian longhorn beetle</name>
    <name type="synonym">Anoplophora nobilis</name>
    <dbReference type="NCBI Taxonomy" id="217634"/>
    <lineage>
        <taxon>Eukaryota</taxon>
        <taxon>Metazoa</taxon>
        <taxon>Ecdysozoa</taxon>
        <taxon>Arthropoda</taxon>
        <taxon>Hexapoda</taxon>
        <taxon>Insecta</taxon>
        <taxon>Pterygota</taxon>
        <taxon>Neoptera</taxon>
        <taxon>Endopterygota</taxon>
        <taxon>Coleoptera</taxon>
        <taxon>Polyphaga</taxon>
        <taxon>Cucujiformia</taxon>
        <taxon>Chrysomeloidea</taxon>
        <taxon>Cerambycidae</taxon>
        <taxon>Lamiinae</taxon>
        <taxon>Lamiini</taxon>
        <taxon>Anoplophora</taxon>
    </lineage>
</organism>
<evidence type="ECO:0000313" key="6">
    <source>
        <dbReference type="EMBL" id="JAB63938.1"/>
    </source>
</evidence>
<keyword evidence="6" id="KW-0418">Kinase</keyword>
<evidence type="ECO:0000256" key="2">
    <source>
        <dbReference type="ARBA" id="ARBA00023264"/>
    </source>
</evidence>
<keyword evidence="1" id="KW-0594">Phospholipid biosynthesis</keyword>
<evidence type="ECO:0000256" key="4">
    <source>
        <dbReference type="ARBA" id="ARBA00038211"/>
    </source>
</evidence>
<sequence length="215" mass="25115">MAKLHKVKVKGEEHPQPFLWDKMSSFLELVPDVFSDSKKNERYRECIMSKAQIEGELRELRNALKNSDSPVVFAHNDLLLGNVIYTQSEDSVTFIDFEYAAFSYQAYDIGNHFAEFVGIGADLDYSLYPDKELQTDWIRTYLAEYHGREPKEEEVEKLYVQANQFVLAAHLFWGIWALIQAEHSYIDFEYMEYADLRLREYFAKKSVCALFNGSS</sequence>
<dbReference type="Gene3D" id="3.90.1200.10">
    <property type="match status" value="1"/>
</dbReference>
<keyword evidence="1" id="KW-0444">Lipid biosynthesis</keyword>
<gene>
    <name evidence="6" type="primary">EAS</name>
</gene>
<dbReference type="AlphaFoldDB" id="V5GUQ1"/>
<comment type="pathway">
    <text evidence="3">Phospholipid metabolism; phosphatidylethanolamine biosynthesis; phosphatidylethanolamine from ethanolamine: step 1/3.</text>
</comment>
<evidence type="ECO:0000256" key="5">
    <source>
        <dbReference type="ARBA" id="ARBA00038874"/>
    </source>
</evidence>
<dbReference type="PANTHER" id="PTHR22603">
    <property type="entry name" value="CHOLINE/ETHANOALAMINE KINASE"/>
    <property type="match status" value="1"/>
</dbReference>
<evidence type="ECO:0000256" key="1">
    <source>
        <dbReference type="ARBA" id="ARBA00023209"/>
    </source>
</evidence>
<protein>
    <recommendedName>
        <fullName evidence="5">ethanolamine kinase</fullName>
        <ecNumber evidence="5">2.7.1.82</ecNumber>
    </recommendedName>
</protein>
<dbReference type="CDD" id="cd05157">
    <property type="entry name" value="ETNK_euk"/>
    <property type="match status" value="1"/>
</dbReference>
<dbReference type="PANTHER" id="PTHR22603:SF66">
    <property type="entry name" value="ETHANOLAMINE KINASE"/>
    <property type="match status" value="1"/>
</dbReference>
<dbReference type="InterPro" id="IPR011009">
    <property type="entry name" value="Kinase-like_dom_sf"/>
</dbReference>
<dbReference type="EMBL" id="GALX01004528">
    <property type="protein sequence ID" value="JAB63938.1"/>
    <property type="molecule type" value="Transcribed_RNA"/>
</dbReference>
<dbReference type="GO" id="GO:0004305">
    <property type="term" value="F:ethanolamine kinase activity"/>
    <property type="evidence" value="ECO:0007669"/>
    <property type="project" value="UniProtKB-EC"/>
</dbReference>
<accession>V5GUQ1</accession>
<dbReference type="SUPFAM" id="SSF56112">
    <property type="entry name" value="Protein kinase-like (PK-like)"/>
    <property type="match status" value="1"/>
</dbReference>
<keyword evidence="1" id="KW-0443">Lipid metabolism</keyword>
<dbReference type="Pfam" id="PF01633">
    <property type="entry name" value="Choline_kinase"/>
    <property type="match status" value="1"/>
</dbReference>
<name>V5GUQ1_ANOGL</name>
<comment type="similarity">
    <text evidence="4">Belongs to the choline/ethanolamine kinase family.</text>
</comment>
<dbReference type="GO" id="GO:0005737">
    <property type="term" value="C:cytoplasm"/>
    <property type="evidence" value="ECO:0007669"/>
    <property type="project" value="TreeGrafter"/>
</dbReference>
<dbReference type="GO" id="GO:0006646">
    <property type="term" value="P:phosphatidylethanolamine biosynthetic process"/>
    <property type="evidence" value="ECO:0007669"/>
    <property type="project" value="TreeGrafter"/>
</dbReference>
<proteinExistence type="inferred from homology"/>
<dbReference type="EC" id="2.7.1.82" evidence="5"/>
<reference evidence="6" key="1">
    <citation type="submission" date="2013-07" db="EMBL/GenBank/DDBJ databases">
        <title>Midgut Transcriptome Profiling of Anoplphora glabripennis, a Lignocellulose Degrading, Wood-Boring Cerambycid.</title>
        <authorList>
            <person name="Scully E.D."/>
            <person name="Hoover K."/>
            <person name="Carlson J.E."/>
            <person name="Tien M."/>
            <person name="Geib S.M."/>
        </authorList>
    </citation>
    <scope>NUCLEOTIDE SEQUENCE</scope>
</reference>
<evidence type="ECO:0000256" key="3">
    <source>
        <dbReference type="ARBA" id="ARBA00037883"/>
    </source>
</evidence>